<organism evidence="5 6">
    <name type="scientific">Marinobacter lacisalsi</name>
    <dbReference type="NCBI Taxonomy" id="475979"/>
    <lineage>
        <taxon>Bacteria</taxon>
        <taxon>Pseudomonadati</taxon>
        <taxon>Pseudomonadota</taxon>
        <taxon>Gammaproteobacteria</taxon>
        <taxon>Pseudomonadales</taxon>
        <taxon>Marinobacteraceae</taxon>
        <taxon>Marinobacter</taxon>
    </lineage>
</organism>
<evidence type="ECO:0000256" key="3">
    <source>
        <dbReference type="ARBA" id="ARBA00022840"/>
    </source>
</evidence>
<dbReference type="PANTHER" id="PTHR43309">
    <property type="entry name" value="5-OXOPROLINASE SUBUNIT C"/>
    <property type="match status" value="1"/>
</dbReference>
<dbReference type="PANTHER" id="PTHR43309:SF4">
    <property type="entry name" value="CARBOXYLTRANSFERASE DOMAIN-CONTAINING PROTEIN"/>
    <property type="match status" value="1"/>
</dbReference>
<dbReference type="EMBL" id="JBHSDI010000057">
    <property type="protein sequence ID" value="MFC4260457.1"/>
    <property type="molecule type" value="Genomic_DNA"/>
</dbReference>
<evidence type="ECO:0000259" key="4">
    <source>
        <dbReference type="SMART" id="SM00797"/>
    </source>
</evidence>
<dbReference type="Proteomes" id="UP001595798">
    <property type="component" value="Unassembled WGS sequence"/>
</dbReference>
<proteinExistence type="predicted"/>
<comment type="caution">
    <text evidence="5">The sequence shown here is derived from an EMBL/GenBank/DDBJ whole genome shotgun (WGS) entry which is preliminary data.</text>
</comment>
<sequence>MTALMVTKSGPRTTVQDLGRSGYQHQGLSPGGAADLRSFRWANHLLGNGTNAACLEITLGGFTATARQPLFLAITGADCQGTVNGKPIPHWGVFFIEAGDELELSTPSSGLLTYLAVVGGWQTRAFCGSRSCVSREGLTDLGVLAAETALPAMETPADLDMDACLKREVPAQVRCELESNAPLKLIPGPEYPTFSNLDRARFLSACYTVGHQSDRMAYRLDGPALQSAGGIVSKGVTCGTVQVPGDGKPMVLLNDRQTIGGYPIIGTVARLDCGRLAQKRPGEPVEFQWADVADCQSERLLFEQQFNMTPWAS</sequence>
<dbReference type="Gene3D" id="2.40.100.10">
    <property type="entry name" value="Cyclophilin-like"/>
    <property type="match status" value="1"/>
</dbReference>
<dbReference type="InterPro" id="IPR003778">
    <property type="entry name" value="CT_A_B"/>
</dbReference>
<dbReference type="RefSeq" id="WP_379888993.1">
    <property type="nucleotide sequence ID" value="NZ_JBHSDI010000057.1"/>
</dbReference>
<dbReference type="SMART" id="SM00797">
    <property type="entry name" value="AHS2"/>
    <property type="match status" value="1"/>
</dbReference>
<accession>A0ABV8QJE3</accession>
<dbReference type="InterPro" id="IPR052708">
    <property type="entry name" value="PxpC"/>
</dbReference>
<keyword evidence="3" id="KW-0067">ATP-binding</keyword>
<dbReference type="SUPFAM" id="SSF50891">
    <property type="entry name" value="Cyclophilin-like"/>
    <property type="match status" value="1"/>
</dbReference>
<keyword evidence="1" id="KW-0547">Nucleotide-binding</keyword>
<name>A0ABV8QJE3_9GAMM</name>
<evidence type="ECO:0000256" key="1">
    <source>
        <dbReference type="ARBA" id="ARBA00022741"/>
    </source>
</evidence>
<evidence type="ECO:0000256" key="2">
    <source>
        <dbReference type="ARBA" id="ARBA00022801"/>
    </source>
</evidence>
<keyword evidence="6" id="KW-1185">Reference proteome</keyword>
<keyword evidence="2" id="KW-0378">Hydrolase</keyword>
<evidence type="ECO:0000313" key="5">
    <source>
        <dbReference type="EMBL" id="MFC4260457.1"/>
    </source>
</evidence>
<feature type="domain" description="Carboxyltransferase" evidence="4">
    <location>
        <begin position="25"/>
        <end position="307"/>
    </location>
</feature>
<dbReference type="Pfam" id="PF02626">
    <property type="entry name" value="CT_A_B"/>
    <property type="match status" value="1"/>
</dbReference>
<evidence type="ECO:0000313" key="6">
    <source>
        <dbReference type="Proteomes" id="UP001595798"/>
    </source>
</evidence>
<protein>
    <submittedName>
        <fullName evidence="5">Biotin-dependent carboxyltransferase family protein</fullName>
    </submittedName>
</protein>
<gene>
    <name evidence="5" type="ORF">ACFOZ5_15665</name>
</gene>
<dbReference type="InterPro" id="IPR029000">
    <property type="entry name" value="Cyclophilin-like_dom_sf"/>
</dbReference>
<reference evidence="6" key="1">
    <citation type="journal article" date="2019" name="Int. J. Syst. Evol. Microbiol.">
        <title>The Global Catalogue of Microorganisms (GCM) 10K type strain sequencing project: providing services to taxonomists for standard genome sequencing and annotation.</title>
        <authorList>
            <consortium name="The Broad Institute Genomics Platform"/>
            <consortium name="The Broad Institute Genome Sequencing Center for Infectious Disease"/>
            <person name="Wu L."/>
            <person name="Ma J."/>
        </authorList>
    </citation>
    <scope>NUCLEOTIDE SEQUENCE [LARGE SCALE GENOMIC DNA]</scope>
    <source>
        <strain evidence="6">CECT 7297</strain>
    </source>
</reference>